<dbReference type="GeneID" id="5483223"/>
<dbReference type="HOGENOM" id="CLU_2639593_0_0_1"/>
<keyword evidence="2" id="KW-1185">Reference proteome</keyword>
<evidence type="ECO:0000313" key="1">
    <source>
        <dbReference type="EMBL" id="EDN96023.1"/>
    </source>
</evidence>
<sequence length="77" mass="8504">MACSTADCMISCLLPSRYQSPIDWLSCTSQVPREKIRPNILGVRIGKTLISSPSSFPLITTESKSNHQSNNARTNSY</sequence>
<evidence type="ECO:0000313" key="2">
    <source>
        <dbReference type="Proteomes" id="UP000001312"/>
    </source>
</evidence>
<dbReference type="AlphaFoldDB" id="A7F2T1"/>
<dbReference type="RefSeq" id="XP_001587199.1">
    <property type="nucleotide sequence ID" value="XM_001587149.1"/>
</dbReference>
<dbReference type="Proteomes" id="UP000001312">
    <property type="component" value="Unassembled WGS sequence"/>
</dbReference>
<dbReference type="InParanoid" id="A7F2T1"/>
<dbReference type="KEGG" id="ssl:SS1G_12229"/>
<dbReference type="EMBL" id="CH476639">
    <property type="protein sequence ID" value="EDN96023.1"/>
    <property type="molecule type" value="Genomic_DNA"/>
</dbReference>
<protein>
    <submittedName>
        <fullName evidence="1">Uncharacterized protein</fullName>
    </submittedName>
</protein>
<accession>A7F2T1</accession>
<organism evidence="1 2">
    <name type="scientific">Sclerotinia sclerotiorum (strain ATCC 18683 / 1980 / Ss-1)</name>
    <name type="common">White mold</name>
    <name type="synonym">Whetzelinia sclerotiorum</name>
    <dbReference type="NCBI Taxonomy" id="665079"/>
    <lineage>
        <taxon>Eukaryota</taxon>
        <taxon>Fungi</taxon>
        <taxon>Dikarya</taxon>
        <taxon>Ascomycota</taxon>
        <taxon>Pezizomycotina</taxon>
        <taxon>Leotiomycetes</taxon>
        <taxon>Helotiales</taxon>
        <taxon>Sclerotiniaceae</taxon>
        <taxon>Sclerotinia</taxon>
    </lineage>
</organism>
<proteinExistence type="predicted"/>
<reference evidence="2" key="1">
    <citation type="journal article" date="2011" name="PLoS Genet.">
        <title>Genomic analysis of the necrotrophic fungal pathogens Sclerotinia sclerotiorum and Botrytis cinerea.</title>
        <authorList>
            <person name="Amselem J."/>
            <person name="Cuomo C.A."/>
            <person name="van Kan J.A."/>
            <person name="Viaud M."/>
            <person name="Benito E.P."/>
            <person name="Couloux A."/>
            <person name="Coutinho P.M."/>
            <person name="de Vries R.P."/>
            <person name="Dyer P.S."/>
            <person name="Fillinger S."/>
            <person name="Fournier E."/>
            <person name="Gout L."/>
            <person name="Hahn M."/>
            <person name="Kohn L."/>
            <person name="Lapalu N."/>
            <person name="Plummer K.M."/>
            <person name="Pradier J.M."/>
            <person name="Quevillon E."/>
            <person name="Sharon A."/>
            <person name="Simon A."/>
            <person name="ten Have A."/>
            <person name="Tudzynski B."/>
            <person name="Tudzynski P."/>
            <person name="Wincker P."/>
            <person name="Andrew M."/>
            <person name="Anthouard V."/>
            <person name="Beever R.E."/>
            <person name="Beffa R."/>
            <person name="Benoit I."/>
            <person name="Bouzid O."/>
            <person name="Brault B."/>
            <person name="Chen Z."/>
            <person name="Choquer M."/>
            <person name="Collemare J."/>
            <person name="Cotton P."/>
            <person name="Danchin E.G."/>
            <person name="Da Silva C."/>
            <person name="Gautier A."/>
            <person name="Giraud C."/>
            <person name="Giraud T."/>
            <person name="Gonzalez C."/>
            <person name="Grossetete S."/>
            <person name="Guldener U."/>
            <person name="Henrissat B."/>
            <person name="Howlett B.J."/>
            <person name="Kodira C."/>
            <person name="Kretschmer M."/>
            <person name="Lappartient A."/>
            <person name="Leroch M."/>
            <person name="Levis C."/>
            <person name="Mauceli E."/>
            <person name="Neuveglise C."/>
            <person name="Oeser B."/>
            <person name="Pearson M."/>
            <person name="Poulain J."/>
            <person name="Poussereau N."/>
            <person name="Quesneville H."/>
            <person name="Rascle C."/>
            <person name="Schumacher J."/>
            <person name="Segurens B."/>
            <person name="Sexton A."/>
            <person name="Silva E."/>
            <person name="Sirven C."/>
            <person name="Soanes D.M."/>
            <person name="Talbot N.J."/>
            <person name="Templeton M."/>
            <person name="Yandava C."/>
            <person name="Yarden O."/>
            <person name="Zeng Q."/>
            <person name="Rollins J.A."/>
            <person name="Lebrun M.H."/>
            <person name="Dickman M."/>
        </authorList>
    </citation>
    <scope>NUCLEOTIDE SEQUENCE [LARGE SCALE GENOMIC DNA]</scope>
    <source>
        <strain evidence="2">ATCC 18683 / 1980 / Ss-1</strain>
    </source>
</reference>
<gene>
    <name evidence="1" type="ORF">SS1G_12229</name>
</gene>
<name>A7F2T1_SCLS1</name>